<dbReference type="Proteomes" id="UP000001555">
    <property type="component" value="Unassembled WGS sequence"/>
</dbReference>
<proteinExistence type="predicted"/>
<gene>
    <name evidence="2" type="ORF">IscW_ISCW003138</name>
</gene>
<reference evidence="3" key="2">
    <citation type="submission" date="2020-05" db="UniProtKB">
        <authorList>
            <consortium name="EnsemblMetazoa"/>
        </authorList>
    </citation>
    <scope>IDENTIFICATION</scope>
    <source>
        <strain evidence="3">wikel</strain>
    </source>
</reference>
<evidence type="ECO:0000313" key="2">
    <source>
        <dbReference type="EMBL" id="EEC03375.1"/>
    </source>
</evidence>
<dbReference type="EMBL" id="ABJB010873787">
    <property type="status" value="NOT_ANNOTATED_CDS"/>
    <property type="molecule type" value="Genomic_DNA"/>
</dbReference>
<organism>
    <name type="scientific">Ixodes scapularis</name>
    <name type="common">Black-legged tick</name>
    <name type="synonym">Deer tick</name>
    <dbReference type="NCBI Taxonomy" id="6945"/>
    <lineage>
        <taxon>Eukaryota</taxon>
        <taxon>Metazoa</taxon>
        <taxon>Ecdysozoa</taxon>
        <taxon>Arthropoda</taxon>
        <taxon>Chelicerata</taxon>
        <taxon>Arachnida</taxon>
        <taxon>Acari</taxon>
        <taxon>Parasitiformes</taxon>
        <taxon>Ixodida</taxon>
        <taxon>Ixodoidea</taxon>
        <taxon>Ixodidae</taxon>
        <taxon>Ixodinae</taxon>
        <taxon>Ixodes</taxon>
    </lineage>
</organism>
<dbReference type="AlphaFoldDB" id="B7P9V3"/>
<feature type="transmembrane region" description="Helical" evidence="1">
    <location>
        <begin position="21"/>
        <end position="44"/>
    </location>
</feature>
<dbReference type="VEuPathDB" id="VectorBase:ISCI003138"/>
<keyword evidence="1" id="KW-0812">Transmembrane</keyword>
<keyword evidence="1" id="KW-0472">Membrane</keyword>
<evidence type="ECO:0000313" key="4">
    <source>
        <dbReference type="Proteomes" id="UP000001555"/>
    </source>
</evidence>
<keyword evidence="1" id="KW-1133">Transmembrane helix</keyword>
<dbReference type="VEuPathDB" id="VectorBase:ISCW003138"/>
<name>B7P9V3_IXOSC</name>
<dbReference type="EnsemblMetazoa" id="ISCW003138-RA">
    <property type="protein sequence ID" value="ISCW003138-PA"/>
    <property type="gene ID" value="ISCW003138"/>
</dbReference>
<dbReference type="EMBL" id="DS667550">
    <property type="protein sequence ID" value="EEC03375.1"/>
    <property type="molecule type" value="Genomic_DNA"/>
</dbReference>
<evidence type="ECO:0000313" key="3">
    <source>
        <dbReference type="EnsemblMetazoa" id="ISCW003138-PA"/>
    </source>
</evidence>
<sequence>MPKTEAFTPSRQSLRCFRSQSSIPLSIVLYTHFTLAFMQPYGVLNYSLLLMLSS</sequence>
<reference evidence="2 4" key="1">
    <citation type="submission" date="2008-03" db="EMBL/GenBank/DDBJ databases">
        <title>Annotation of Ixodes scapularis.</title>
        <authorList>
            <consortium name="Ixodes scapularis Genome Project Consortium"/>
            <person name="Caler E."/>
            <person name="Hannick L.I."/>
            <person name="Bidwell S."/>
            <person name="Joardar V."/>
            <person name="Thiagarajan M."/>
            <person name="Amedeo P."/>
            <person name="Galinsky K.J."/>
            <person name="Schobel S."/>
            <person name="Inman J."/>
            <person name="Hostetler J."/>
            <person name="Miller J."/>
            <person name="Hammond M."/>
            <person name="Megy K."/>
            <person name="Lawson D."/>
            <person name="Kodira C."/>
            <person name="Sutton G."/>
            <person name="Meyer J."/>
            <person name="Hill C.A."/>
            <person name="Birren B."/>
            <person name="Nene V."/>
            <person name="Collins F."/>
            <person name="Alarcon-Chaidez F."/>
            <person name="Wikel S."/>
            <person name="Strausberg R."/>
        </authorList>
    </citation>
    <scope>NUCLEOTIDE SEQUENCE [LARGE SCALE GENOMIC DNA]</scope>
    <source>
        <strain evidence="4">Wikel</strain>
        <strain evidence="2">Wikel colony</strain>
    </source>
</reference>
<keyword evidence="4" id="KW-1185">Reference proteome</keyword>
<evidence type="ECO:0000256" key="1">
    <source>
        <dbReference type="SAM" id="Phobius"/>
    </source>
</evidence>
<dbReference type="HOGENOM" id="CLU_3052658_0_0_1"/>
<protein>
    <submittedName>
        <fullName evidence="2 3">Uncharacterized protein</fullName>
    </submittedName>
</protein>
<dbReference type="PaxDb" id="6945-B7P9V3"/>
<dbReference type="InParanoid" id="B7P9V3"/>
<accession>B7P9V3</accession>